<evidence type="ECO:0000256" key="4">
    <source>
        <dbReference type="ARBA" id="ARBA00022452"/>
    </source>
</evidence>
<keyword evidence="10 15" id="KW-0798">TonB box</keyword>
<evidence type="ECO:0000256" key="3">
    <source>
        <dbReference type="ARBA" id="ARBA00022448"/>
    </source>
</evidence>
<evidence type="ECO:0000256" key="11">
    <source>
        <dbReference type="ARBA" id="ARBA00023136"/>
    </source>
</evidence>
<dbReference type="Pfam" id="PF07715">
    <property type="entry name" value="Plug"/>
    <property type="match status" value="1"/>
</dbReference>
<dbReference type="InterPro" id="IPR037066">
    <property type="entry name" value="Plug_dom_sf"/>
</dbReference>
<dbReference type="PROSITE" id="PS52016">
    <property type="entry name" value="TONB_DEPENDENT_REC_3"/>
    <property type="match status" value="1"/>
</dbReference>
<dbReference type="GO" id="GO:0015344">
    <property type="term" value="F:siderophore uptake transmembrane transporter activity"/>
    <property type="evidence" value="ECO:0007669"/>
    <property type="project" value="TreeGrafter"/>
</dbReference>
<evidence type="ECO:0000256" key="5">
    <source>
        <dbReference type="ARBA" id="ARBA00022496"/>
    </source>
</evidence>
<comment type="caution">
    <text evidence="17">The sequence shown here is derived from an EMBL/GenBank/DDBJ whole genome shotgun (WGS) entry which is preliminary data.</text>
</comment>
<dbReference type="PANTHER" id="PTHR32552">
    <property type="entry name" value="FERRICHROME IRON RECEPTOR-RELATED"/>
    <property type="match status" value="1"/>
</dbReference>
<comment type="similarity">
    <text evidence="2 14 15">Belongs to the TonB-dependent receptor family.</text>
</comment>
<dbReference type="GO" id="GO:0009279">
    <property type="term" value="C:cell outer membrane"/>
    <property type="evidence" value="ECO:0007669"/>
    <property type="project" value="UniProtKB-SubCell"/>
</dbReference>
<dbReference type="FunFam" id="2.170.130.10:FF:000010">
    <property type="entry name" value="Ferripyoverdine receptor"/>
    <property type="match status" value="1"/>
</dbReference>
<keyword evidence="7" id="KW-0732">Signal</keyword>
<evidence type="ECO:0000313" key="17">
    <source>
        <dbReference type="EMBL" id="OLS60444.1"/>
    </source>
</evidence>
<dbReference type="InterPro" id="IPR011662">
    <property type="entry name" value="Secretin/TonB_short_N"/>
</dbReference>
<evidence type="ECO:0000256" key="15">
    <source>
        <dbReference type="RuleBase" id="RU003357"/>
    </source>
</evidence>
<evidence type="ECO:0000256" key="14">
    <source>
        <dbReference type="PROSITE-ProRule" id="PRU01360"/>
    </source>
</evidence>
<accession>A0A1Q9QZ85</accession>
<keyword evidence="5" id="KW-0410">Iron transport</keyword>
<dbReference type="InterPro" id="IPR039426">
    <property type="entry name" value="TonB-dep_rcpt-like"/>
</dbReference>
<protein>
    <submittedName>
        <fullName evidence="17">Ferripyoverdine receptor</fullName>
    </submittedName>
</protein>
<evidence type="ECO:0000256" key="13">
    <source>
        <dbReference type="ARBA" id="ARBA00023237"/>
    </source>
</evidence>
<keyword evidence="4 14" id="KW-1134">Transmembrane beta strand</keyword>
<evidence type="ECO:0000259" key="16">
    <source>
        <dbReference type="SMART" id="SM00965"/>
    </source>
</evidence>
<dbReference type="GO" id="GO:0038023">
    <property type="term" value="F:signaling receptor activity"/>
    <property type="evidence" value="ECO:0007669"/>
    <property type="project" value="InterPro"/>
</dbReference>
<dbReference type="SUPFAM" id="SSF56935">
    <property type="entry name" value="Porins"/>
    <property type="match status" value="1"/>
</dbReference>
<keyword evidence="12 17" id="KW-0675">Receptor</keyword>
<evidence type="ECO:0000256" key="6">
    <source>
        <dbReference type="ARBA" id="ARBA00022692"/>
    </source>
</evidence>
<evidence type="ECO:0000256" key="7">
    <source>
        <dbReference type="ARBA" id="ARBA00022729"/>
    </source>
</evidence>
<dbReference type="PANTHER" id="PTHR32552:SF74">
    <property type="entry name" value="HYDROXAMATE SIDEROPHORE RECEPTOR FHUE"/>
    <property type="match status" value="1"/>
</dbReference>
<evidence type="ECO:0000256" key="8">
    <source>
        <dbReference type="ARBA" id="ARBA00023004"/>
    </source>
</evidence>
<sequence length="808" mass="88260">MLPLHLDASPAITRAIRLSLFGITLAAVPTAVLLPAQVAAQTQAIYQIPAGPLGAALTQFAVQAGVTLSFDTNQTRQLTTPGLEGAYSVEEGLQRLLANSGLHAQRQANGGYVLVVASGDAVMELGATNVNARAPGAASEGTGSYITGSTSTATKLALSPRETPQSVTVVTRQQMDDQNMQSLDDVARAATGINTVKDFGTERSRYFSRGFQVDDLQFDGLPTSISESFSMDVMSVTNMAIYDRVEFVRGANGLLQGAGSPSAAVNLVRKRPTDFYQLKGELSAGSWDQYRGQLDVGGPLNQQGTLRGRTVLMYNTGNSYQDYSEKDNQLFYAIGEADLGERTTVSLGISLQQDDNGGYDWGGMPTRSNGQSYGFSRSTSFTGKWAHLDKINRSVFADIKHSFNEDWKLTLATNVIWSNADFLAQYGYHRSGDDSVLDFYANSARYDDDQISLDAALDGAFELFGRKHELVIGASARRDRLEYGTRSTAGPTTIDLDTFSGGPLPAPELLPSVSESRHLRKDKGLYLATRLNPVDDLHLIIGSRLSWADYDTAGPWDTDAFKEDAKIIPYGGVVYDLNDNHSVYASYTEIYKMQSNYSLDNKLLKPITGSNYEIGVKSEYFDGRLNTAVALFEVDQTGLPAVIADAPRQCGPTRTSRCYSEGAKVRNQGFDLEVSGELLPGWNALAGYTYSHPEYVAGPNKGKDYGTETAPQRLFKAGTTYRLPGGLQSWTVGANVYHQSRIYLDEVQQGAYNLVDLNTRYAIDKNLSVQLNLNNLFDEKYYTAVFSPDLGNYYGAPRNFALTLRYEN</sequence>
<comment type="subcellular location">
    <subcellularLocation>
        <location evidence="1 14">Cell outer membrane</location>
        <topology evidence="1 14">Multi-pass membrane protein</topology>
    </subcellularLocation>
</comment>
<dbReference type="OrthoDB" id="8663017at2"/>
<dbReference type="Gene3D" id="3.55.50.30">
    <property type="match status" value="1"/>
</dbReference>
<dbReference type="NCBIfam" id="TIGR01783">
    <property type="entry name" value="TonB-siderophor"/>
    <property type="match status" value="1"/>
</dbReference>
<proteinExistence type="inferred from homology"/>
<gene>
    <name evidence="17" type="primary">fpvA_4</name>
    <name evidence="17" type="ORF">PSEMO_48550</name>
</gene>
<dbReference type="InterPro" id="IPR010105">
    <property type="entry name" value="TonB_sidphr_rcpt"/>
</dbReference>
<dbReference type="RefSeq" id="WP_075805548.1">
    <property type="nucleotide sequence ID" value="NZ_MKZO01000047.1"/>
</dbReference>
<dbReference type="AlphaFoldDB" id="A0A1Q9QZ85"/>
<dbReference type="EMBL" id="MKZO01000047">
    <property type="protein sequence ID" value="OLS60444.1"/>
    <property type="molecule type" value="Genomic_DNA"/>
</dbReference>
<keyword evidence="3 14" id="KW-0813">Transport</keyword>
<keyword evidence="11 14" id="KW-0472">Membrane</keyword>
<feature type="domain" description="Secretin/TonB short N-terminal" evidence="16">
    <location>
        <begin position="66"/>
        <end position="117"/>
    </location>
</feature>
<dbReference type="Pfam" id="PF07660">
    <property type="entry name" value="STN"/>
    <property type="match status" value="1"/>
</dbReference>
<dbReference type="InterPro" id="IPR000531">
    <property type="entry name" value="Beta-barrel_TonB"/>
</dbReference>
<evidence type="ECO:0000256" key="9">
    <source>
        <dbReference type="ARBA" id="ARBA00023065"/>
    </source>
</evidence>
<organism evidence="17 18">
    <name type="scientific">Pseudomonas putida</name>
    <name type="common">Arthrobacter siderocapsulatus</name>
    <dbReference type="NCBI Taxonomy" id="303"/>
    <lineage>
        <taxon>Bacteria</taxon>
        <taxon>Pseudomonadati</taxon>
        <taxon>Pseudomonadota</taxon>
        <taxon>Gammaproteobacteria</taxon>
        <taxon>Pseudomonadales</taxon>
        <taxon>Pseudomonadaceae</taxon>
        <taxon>Pseudomonas</taxon>
    </lineage>
</organism>
<evidence type="ECO:0000256" key="12">
    <source>
        <dbReference type="ARBA" id="ARBA00023170"/>
    </source>
</evidence>
<dbReference type="CDD" id="cd01347">
    <property type="entry name" value="ligand_gated_channel"/>
    <property type="match status" value="1"/>
</dbReference>
<evidence type="ECO:0000313" key="18">
    <source>
        <dbReference type="Proteomes" id="UP000186736"/>
    </source>
</evidence>
<dbReference type="Pfam" id="PF00593">
    <property type="entry name" value="TonB_dep_Rec_b-barrel"/>
    <property type="match status" value="1"/>
</dbReference>
<reference evidence="17 18" key="1">
    <citation type="submission" date="2016-10" db="EMBL/GenBank/DDBJ databases">
        <title>Genome Sequence of Pseudomonas putida GM4FR.</title>
        <authorList>
            <person name="Poehlein A."/>
            <person name="Wemheuer F."/>
            <person name="Hollensteiner J."/>
            <person name="Wemheuer B."/>
        </authorList>
    </citation>
    <scope>NUCLEOTIDE SEQUENCE [LARGE SCALE GENOMIC DNA]</scope>
    <source>
        <strain evidence="17 18">GM4FR</strain>
    </source>
</reference>
<keyword evidence="9" id="KW-0406">Ion transport</keyword>
<evidence type="ECO:0000256" key="1">
    <source>
        <dbReference type="ARBA" id="ARBA00004571"/>
    </source>
</evidence>
<keyword evidence="8" id="KW-0408">Iron</keyword>
<dbReference type="GO" id="GO:0015891">
    <property type="term" value="P:siderophore transport"/>
    <property type="evidence" value="ECO:0007669"/>
    <property type="project" value="InterPro"/>
</dbReference>
<dbReference type="Proteomes" id="UP000186736">
    <property type="component" value="Unassembled WGS sequence"/>
</dbReference>
<keyword evidence="13 14" id="KW-0998">Cell outer membrane</keyword>
<keyword evidence="6 14" id="KW-0812">Transmembrane</keyword>
<dbReference type="InterPro" id="IPR036942">
    <property type="entry name" value="Beta-barrel_TonB_sf"/>
</dbReference>
<evidence type="ECO:0000256" key="10">
    <source>
        <dbReference type="ARBA" id="ARBA00023077"/>
    </source>
</evidence>
<name>A0A1Q9QZ85_PSEPU</name>
<dbReference type="SMART" id="SM00965">
    <property type="entry name" value="STN"/>
    <property type="match status" value="1"/>
</dbReference>
<dbReference type="InterPro" id="IPR012910">
    <property type="entry name" value="Plug_dom"/>
</dbReference>
<evidence type="ECO:0000256" key="2">
    <source>
        <dbReference type="ARBA" id="ARBA00009810"/>
    </source>
</evidence>
<dbReference type="Gene3D" id="2.170.130.10">
    <property type="entry name" value="TonB-dependent receptor, plug domain"/>
    <property type="match status" value="1"/>
</dbReference>
<dbReference type="Gene3D" id="2.40.170.20">
    <property type="entry name" value="TonB-dependent receptor, beta-barrel domain"/>
    <property type="match status" value="1"/>
</dbReference>